<keyword evidence="5 6" id="KW-0472">Membrane</keyword>
<feature type="transmembrane region" description="Helical" evidence="6">
    <location>
        <begin position="74"/>
        <end position="92"/>
    </location>
</feature>
<evidence type="ECO:0000313" key="8">
    <source>
        <dbReference type="EMBL" id="GEN45189.1"/>
    </source>
</evidence>
<accession>A0A511W271</accession>
<organism evidence="8 9">
    <name type="scientific">Alkalibacillus haloalkaliphilus</name>
    <dbReference type="NCBI Taxonomy" id="94136"/>
    <lineage>
        <taxon>Bacteria</taxon>
        <taxon>Bacillati</taxon>
        <taxon>Bacillota</taxon>
        <taxon>Bacilli</taxon>
        <taxon>Bacillales</taxon>
        <taxon>Bacillaceae</taxon>
        <taxon>Alkalibacillus</taxon>
    </lineage>
</organism>
<evidence type="ECO:0000313" key="9">
    <source>
        <dbReference type="Proteomes" id="UP000321440"/>
    </source>
</evidence>
<dbReference type="AlphaFoldDB" id="A0A511W271"/>
<evidence type="ECO:0000256" key="6">
    <source>
        <dbReference type="SAM" id="Phobius"/>
    </source>
</evidence>
<gene>
    <name evidence="8" type="primary">resB</name>
    <name evidence="8" type="ORF">AHA02nite_09650</name>
</gene>
<dbReference type="PANTHER" id="PTHR31566">
    <property type="entry name" value="CYTOCHROME C BIOGENESIS PROTEIN CCS1, CHLOROPLASTIC"/>
    <property type="match status" value="1"/>
</dbReference>
<feature type="domain" description="ResB-like" evidence="7">
    <location>
        <begin position="72"/>
        <end position="526"/>
    </location>
</feature>
<dbReference type="EMBL" id="BJYA01000003">
    <property type="protein sequence ID" value="GEN45189.1"/>
    <property type="molecule type" value="Genomic_DNA"/>
</dbReference>
<name>A0A511W271_9BACI</name>
<dbReference type="InterPro" id="IPR023494">
    <property type="entry name" value="Cyt_c_bgen_Ccs1/CcsB/ResB"/>
</dbReference>
<feature type="transmembrane region" description="Helical" evidence="6">
    <location>
        <begin position="222"/>
        <end position="240"/>
    </location>
</feature>
<dbReference type="Proteomes" id="UP000321440">
    <property type="component" value="Unassembled WGS sequence"/>
</dbReference>
<dbReference type="RefSeq" id="WP_146814913.1">
    <property type="nucleotide sequence ID" value="NZ_BJYA01000003.1"/>
</dbReference>
<dbReference type="GO" id="GO:0016020">
    <property type="term" value="C:membrane"/>
    <property type="evidence" value="ECO:0007669"/>
    <property type="project" value="UniProtKB-SubCell"/>
</dbReference>
<keyword evidence="3" id="KW-0201">Cytochrome c-type biogenesis</keyword>
<sequence>MSDQSIRCECGHLNKEGTILCEACGKPIEGNQHIDGNDEKHVLEMRYEGSARRSQTYKRTFVDKTWAFFSSVKVGVWLIVITVVLSALGTVYPQEQFKNSPLPSSQFYVEEYGLTGQIFYQLGFHNMYSSWWYITLVALIGVSIIIASIDRYVPLRRALNNQKTKRHEVFVKRQRLVSKDNELNEDGVNKLKENLKSRRYKVYEDDGHVMAEKNRFSRWGPYVNHIGLIIILLASIFRMFEVMHVDDYVWVREGETRVIPSTNQEYYVENTGFVYEEYDPETQQQFSRALEDVDEPVPKNFQTNAVIYRTTEETLPGQEPELEEVTRGEIRLNQPVTFDGYALYQAGTQLEAEYDSMSFDVQLNDEVLGEFTFYSDEAPPEFHLEESDIMVSVDDWYPELEFTENGPSSFSKFPRNPGLIFSVENPDTGDSERFFYLQEDIIPLSEDNELVMNVTGVDRRSASGLTVKKDNTLPLFGLGAGIFMIGVVQGLYWYHRRVWIHPKGEGVYHIGVHTNKNWYGMKQELEKITEDTNVQEFEDQQELK</sequence>
<proteinExistence type="predicted"/>
<feature type="transmembrane region" description="Helical" evidence="6">
    <location>
        <begin position="473"/>
        <end position="494"/>
    </location>
</feature>
<keyword evidence="4 6" id="KW-1133">Transmembrane helix</keyword>
<evidence type="ECO:0000256" key="3">
    <source>
        <dbReference type="ARBA" id="ARBA00022748"/>
    </source>
</evidence>
<keyword evidence="2 6" id="KW-0812">Transmembrane</keyword>
<evidence type="ECO:0000256" key="1">
    <source>
        <dbReference type="ARBA" id="ARBA00004141"/>
    </source>
</evidence>
<comment type="subcellular location">
    <subcellularLocation>
        <location evidence="1">Membrane</location>
        <topology evidence="1">Multi-pass membrane protein</topology>
    </subcellularLocation>
</comment>
<dbReference type="OrthoDB" id="9770923at2"/>
<comment type="caution">
    <text evidence="8">The sequence shown here is derived from an EMBL/GenBank/DDBJ whole genome shotgun (WGS) entry which is preliminary data.</text>
</comment>
<evidence type="ECO:0000256" key="2">
    <source>
        <dbReference type="ARBA" id="ARBA00022692"/>
    </source>
</evidence>
<feature type="transmembrane region" description="Helical" evidence="6">
    <location>
        <begin position="131"/>
        <end position="153"/>
    </location>
</feature>
<dbReference type="GO" id="GO:0017004">
    <property type="term" value="P:cytochrome complex assembly"/>
    <property type="evidence" value="ECO:0007669"/>
    <property type="project" value="UniProtKB-KW"/>
</dbReference>
<keyword evidence="9" id="KW-1185">Reference proteome</keyword>
<reference evidence="8 9" key="1">
    <citation type="submission" date="2019-07" db="EMBL/GenBank/DDBJ databases">
        <title>Whole genome shotgun sequence of Alkalibacillus haloalkaliphilus NBRC 103110.</title>
        <authorList>
            <person name="Hosoyama A."/>
            <person name="Uohara A."/>
            <person name="Ohji S."/>
            <person name="Ichikawa N."/>
        </authorList>
    </citation>
    <scope>NUCLEOTIDE SEQUENCE [LARGE SCALE GENOMIC DNA]</scope>
    <source>
        <strain evidence="8 9">NBRC 103110</strain>
    </source>
</reference>
<evidence type="ECO:0000256" key="4">
    <source>
        <dbReference type="ARBA" id="ARBA00022989"/>
    </source>
</evidence>
<dbReference type="InterPro" id="IPR007816">
    <property type="entry name" value="ResB-like_domain"/>
</dbReference>
<evidence type="ECO:0000259" key="7">
    <source>
        <dbReference type="Pfam" id="PF05140"/>
    </source>
</evidence>
<protein>
    <submittedName>
        <fullName evidence="8">Cytochrome c biogenesis protein</fullName>
    </submittedName>
</protein>
<dbReference type="PANTHER" id="PTHR31566:SF0">
    <property type="entry name" value="CYTOCHROME C BIOGENESIS PROTEIN CCS1, CHLOROPLASTIC"/>
    <property type="match status" value="1"/>
</dbReference>
<evidence type="ECO:0000256" key="5">
    <source>
        <dbReference type="ARBA" id="ARBA00023136"/>
    </source>
</evidence>
<dbReference type="Pfam" id="PF05140">
    <property type="entry name" value="ResB"/>
    <property type="match status" value="1"/>
</dbReference>